<dbReference type="Pfam" id="PF13025">
    <property type="entry name" value="DUF3886"/>
    <property type="match status" value="1"/>
</dbReference>
<proteinExistence type="predicted"/>
<dbReference type="STRING" id="482461.SAMN05216244_0245"/>
<feature type="compositionally biased region" description="Basic and acidic residues" evidence="1">
    <location>
        <begin position="32"/>
        <end position="45"/>
    </location>
</feature>
<dbReference type="Proteomes" id="UP000182347">
    <property type="component" value="Unassembled WGS sequence"/>
</dbReference>
<dbReference type="RefSeq" id="WP_074597059.1">
    <property type="nucleotide sequence ID" value="NZ_FNHF01000001.1"/>
</dbReference>
<reference evidence="3" key="1">
    <citation type="submission" date="2016-10" db="EMBL/GenBank/DDBJ databases">
        <authorList>
            <person name="Varghese N."/>
            <person name="Submissions S."/>
        </authorList>
    </citation>
    <scope>NUCLEOTIDE SEQUENCE [LARGE SCALE GENOMIC DNA]</scope>
    <source>
        <strain evidence="3">CGMCC 1.6199</strain>
    </source>
</reference>
<name>A0A1G9LQH9_9BACI</name>
<organism evidence="2 3">
    <name type="scientific">Sediminibacillus halophilus</name>
    <dbReference type="NCBI Taxonomy" id="482461"/>
    <lineage>
        <taxon>Bacteria</taxon>
        <taxon>Bacillati</taxon>
        <taxon>Bacillota</taxon>
        <taxon>Bacilli</taxon>
        <taxon>Bacillales</taxon>
        <taxon>Bacillaceae</taxon>
        <taxon>Sediminibacillus</taxon>
    </lineage>
</organism>
<dbReference type="EMBL" id="FNHF01000001">
    <property type="protein sequence ID" value="SDL64259.1"/>
    <property type="molecule type" value="Genomic_DNA"/>
</dbReference>
<accession>A0A1G9LQH9</accession>
<evidence type="ECO:0008006" key="4">
    <source>
        <dbReference type="Google" id="ProtNLM"/>
    </source>
</evidence>
<evidence type="ECO:0000313" key="3">
    <source>
        <dbReference type="Proteomes" id="UP000182347"/>
    </source>
</evidence>
<dbReference type="AlphaFoldDB" id="A0A1G9LQH9"/>
<keyword evidence="3" id="KW-1185">Reference proteome</keyword>
<feature type="region of interest" description="Disordered" evidence="1">
    <location>
        <begin position="1"/>
        <end position="57"/>
    </location>
</feature>
<feature type="compositionally biased region" description="Basic and acidic residues" evidence="1">
    <location>
        <begin position="1"/>
        <end position="18"/>
    </location>
</feature>
<evidence type="ECO:0000313" key="2">
    <source>
        <dbReference type="EMBL" id="SDL64259.1"/>
    </source>
</evidence>
<sequence length="75" mass="9132">MGQKRLNDDIHSLKDRLNPDLVQQLSSKKKQLKSEEKARQEQEKQRKIKERQRKEANKSFEELLNDSELDWHQFK</sequence>
<protein>
    <recommendedName>
        <fullName evidence="4">DUF3886 domain-containing protein</fullName>
    </recommendedName>
</protein>
<dbReference type="InterPro" id="IPR024980">
    <property type="entry name" value="DUF3886"/>
</dbReference>
<gene>
    <name evidence="2" type="ORF">SAMN05216244_0245</name>
</gene>
<evidence type="ECO:0000256" key="1">
    <source>
        <dbReference type="SAM" id="MobiDB-lite"/>
    </source>
</evidence>